<keyword evidence="3" id="KW-1185">Reference proteome</keyword>
<dbReference type="AlphaFoldDB" id="A0A318ZCV6"/>
<dbReference type="Proteomes" id="UP000248349">
    <property type="component" value="Unassembled WGS sequence"/>
</dbReference>
<feature type="transmembrane region" description="Helical" evidence="1">
    <location>
        <begin position="67"/>
        <end position="91"/>
    </location>
</feature>
<evidence type="ECO:0000313" key="2">
    <source>
        <dbReference type="EMBL" id="PYH45306.1"/>
    </source>
</evidence>
<evidence type="ECO:0000256" key="1">
    <source>
        <dbReference type="SAM" id="Phobius"/>
    </source>
</evidence>
<name>A0A318ZCV6_9EURO</name>
<keyword evidence="1" id="KW-0812">Transmembrane</keyword>
<keyword evidence="1" id="KW-1133">Transmembrane helix</keyword>
<dbReference type="EMBL" id="KZ821232">
    <property type="protein sequence ID" value="PYH45306.1"/>
    <property type="molecule type" value="Genomic_DNA"/>
</dbReference>
<accession>A0A318ZCV6</accession>
<protein>
    <submittedName>
        <fullName evidence="2">Uncharacterized protein</fullName>
    </submittedName>
</protein>
<proteinExistence type="predicted"/>
<organism evidence="2 3">
    <name type="scientific">Aspergillus saccharolyticus JOP 1030-1</name>
    <dbReference type="NCBI Taxonomy" id="1450539"/>
    <lineage>
        <taxon>Eukaryota</taxon>
        <taxon>Fungi</taxon>
        <taxon>Dikarya</taxon>
        <taxon>Ascomycota</taxon>
        <taxon>Pezizomycotina</taxon>
        <taxon>Eurotiomycetes</taxon>
        <taxon>Eurotiomycetidae</taxon>
        <taxon>Eurotiales</taxon>
        <taxon>Aspergillaceae</taxon>
        <taxon>Aspergillus</taxon>
        <taxon>Aspergillus subgen. Circumdati</taxon>
    </lineage>
</organism>
<evidence type="ECO:0000313" key="3">
    <source>
        <dbReference type="Proteomes" id="UP000248349"/>
    </source>
</evidence>
<feature type="transmembrane region" description="Helical" evidence="1">
    <location>
        <begin position="21"/>
        <end position="47"/>
    </location>
</feature>
<reference evidence="2 3" key="1">
    <citation type="submission" date="2016-12" db="EMBL/GenBank/DDBJ databases">
        <title>The genomes of Aspergillus section Nigri reveals drivers in fungal speciation.</title>
        <authorList>
            <consortium name="DOE Joint Genome Institute"/>
            <person name="Vesth T.C."/>
            <person name="Nybo J."/>
            <person name="Theobald S."/>
            <person name="Brandl J."/>
            <person name="Frisvad J.C."/>
            <person name="Nielsen K.F."/>
            <person name="Lyhne E.K."/>
            <person name="Kogle M.E."/>
            <person name="Kuo A."/>
            <person name="Riley R."/>
            <person name="Clum A."/>
            <person name="Nolan M."/>
            <person name="Lipzen A."/>
            <person name="Salamov A."/>
            <person name="Henrissat B."/>
            <person name="Wiebenga A."/>
            <person name="De Vries R.P."/>
            <person name="Grigoriev I.V."/>
            <person name="Mortensen U.H."/>
            <person name="Andersen M.R."/>
            <person name="Baker S.E."/>
        </authorList>
    </citation>
    <scope>NUCLEOTIDE SEQUENCE [LARGE SCALE GENOMIC DNA]</scope>
    <source>
        <strain evidence="2 3">JOP 1030-1</strain>
    </source>
</reference>
<dbReference type="RefSeq" id="XP_025431288.1">
    <property type="nucleotide sequence ID" value="XM_025579893.1"/>
</dbReference>
<sequence>MGSSRWRGVRREQPTYRQAPPILHLQSTTTAFPFLLLLHHFVISFWHGLYSHSMDDRPVPPYFTLTYFVYLFQWSFLSFFFFIHSIRGAYLERRSWTGAHSSIRLEDIRRRLLGLHLHSLIHISFPNLSFFPWPFMTKRLMIAVDFLHLFFFQ</sequence>
<feature type="transmembrane region" description="Helical" evidence="1">
    <location>
        <begin position="112"/>
        <end position="131"/>
    </location>
</feature>
<keyword evidence="1" id="KW-0472">Membrane</keyword>
<dbReference type="GeneID" id="37081122"/>
<gene>
    <name evidence="2" type="ORF">BP01DRAFT_48715</name>
</gene>